<dbReference type="GO" id="GO:0009279">
    <property type="term" value="C:cell outer membrane"/>
    <property type="evidence" value="ECO:0007669"/>
    <property type="project" value="TreeGrafter"/>
</dbReference>
<dbReference type="GO" id="GO:0015473">
    <property type="term" value="F:fimbrial usher porin activity"/>
    <property type="evidence" value="ECO:0007669"/>
    <property type="project" value="InterPro"/>
</dbReference>
<proteinExistence type="predicted"/>
<protein>
    <submittedName>
        <fullName evidence="3">Fimbrial biogenesis outer membrane usher protein</fullName>
    </submittedName>
</protein>
<dbReference type="PANTHER" id="PTHR30451:SF5">
    <property type="entry name" value="SLR0019 PROTEIN"/>
    <property type="match status" value="1"/>
</dbReference>
<dbReference type="OrthoDB" id="8587at2"/>
<feature type="signal peptide" evidence="1">
    <location>
        <begin position="1"/>
        <end position="30"/>
    </location>
</feature>
<dbReference type="EMBL" id="CP015249">
    <property type="protein sequence ID" value="ANB19756.1"/>
    <property type="molecule type" value="Genomic_DNA"/>
</dbReference>
<dbReference type="Gene3D" id="2.60.40.2610">
    <property type="entry name" value="Outer membrane usher protein FimD, plug domain"/>
    <property type="match status" value="1"/>
</dbReference>
<dbReference type="KEGG" id="dko:I596_3773"/>
<dbReference type="RefSeq" id="WP_083965707.1">
    <property type="nucleotide sequence ID" value="NZ_CP015249.1"/>
</dbReference>
<sequence>MSGWNVRSRTLATIASLAFAWLPVGTSAAADPAVSGAATLYLDVILNGTAQPGLAVFELRDGRLWAGADTLRGLRFRAGPTAGDTWIDLAGMPGVRIDYDAARQRVTIDAPVSLLDIAPAVLGAPVDDVPAATASPGLLLNYDLYASYASEGARAVNGYGELRAFGAAGVLSHSGIVQAGVADGHGRRGSVRLDTFWSKAFPERMLTLTVGDLLTRGPEWARPTYVGGIQLARDFSLQPYRLTMPLPAFYGEAAAPSAIELYIDGMRQYSGQLTAGPFQLNTAPPVSGAGLAQIVLTDALGRVTTFDFPFYATPLLLQRGLSDYSAELGFVRRNRGQASFDYAGDPVASGLWRHGLTDRLTVETHAEAGGDTALAGGGAHLLLGMAGVLSAAHARSRHAGASGSLTSIGYLLRQRRLQVGVQGSRTQGAYRDIASDFGRPPPRASARALLGLDAGRIGNLGLVFAHLRYPDEPASRYVSASWSRSIARRAALHVNLNRNLEDARDRGVFLGFTMSLAGPVQLGASLQRERGTDTLTVEVARPIPGDGGTGWRAQARGGDGDAGGLAELGWRGPWAQLLAGAQASGDERMAYSGMNGALVWAAGHLFATRRVDDAFAVVSTAGVGDVPVLLENRPIGRTDTDGVLLVTPLNAYQRNRIAISPLNLAADLRADVVEHSVVPMRGTGTHVRFDIAARDGITLTLVDTAGKPLPAGSRIRRQGHPPAVVGYDGLAYIENLEDDNVLEIERPAGPCRVRFARPARPAATTPGPLTCR</sequence>
<dbReference type="GO" id="GO:0009297">
    <property type="term" value="P:pilus assembly"/>
    <property type="evidence" value="ECO:0007669"/>
    <property type="project" value="InterPro"/>
</dbReference>
<reference evidence="3 4" key="1">
    <citation type="submission" date="2016-04" db="EMBL/GenBank/DDBJ databases">
        <title>Complete genome sequence of Dokdonella koreensis DS-123T.</title>
        <authorList>
            <person name="Kim J.F."/>
            <person name="Lee H."/>
            <person name="Kwak M.-J."/>
        </authorList>
    </citation>
    <scope>NUCLEOTIDE SEQUENCE [LARGE SCALE GENOMIC DNA]</scope>
    <source>
        <strain evidence="3 4">DS-123</strain>
    </source>
</reference>
<keyword evidence="4" id="KW-1185">Reference proteome</keyword>
<dbReference type="Pfam" id="PF13953">
    <property type="entry name" value="PapC_C"/>
    <property type="match status" value="1"/>
</dbReference>
<dbReference type="Proteomes" id="UP000076830">
    <property type="component" value="Chromosome"/>
</dbReference>
<dbReference type="PANTHER" id="PTHR30451">
    <property type="entry name" value="OUTER MEMBRANE USHER PROTEIN"/>
    <property type="match status" value="1"/>
</dbReference>
<dbReference type="InterPro" id="IPR000015">
    <property type="entry name" value="Fimb_usher"/>
</dbReference>
<gene>
    <name evidence="3" type="ORF">I596_3773</name>
</gene>
<dbReference type="PATRIC" id="fig|1300342.3.peg.3685"/>
<dbReference type="STRING" id="1300342.I596_3773"/>
<evidence type="ECO:0000259" key="2">
    <source>
        <dbReference type="Pfam" id="PF13953"/>
    </source>
</evidence>
<dbReference type="AlphaFoldDB" id="A0A167HB17"/>
<name>A0A167HB17_9GAMM</name>
<organism evidence="3 4">
    <name type="scientific">Dokdonella koreensis DS-123</name>
    <dbReference type="NCBI Taxonomy" id="1300342"/>
    <lineage>
        <taxon>Bacteria</taxon>
        <taxon>Pseudomonadati</taxon>
        <taxon>Pseudomonadota</taxon>
        <taxon>Gammaproteobacteria</taxon>
        <taxon>Lysobacterales</taxon>
        <taxon>Rhodanobacteraceae</taxon>
        <taxon>Dokdonella</taxon>
    </lineage>
</organism>
<feature type="chain" id="PRO_5007887473" evidence="1">
    <location>
        <begin position="31"/>
        <end position="772"/>
    </location>
</feature>
<evidence type="ECO:0000256" key="1">
    <source>
        <dbReference type="SAM" id="SignalP"/>
    </source>
</evidence>
<dbReference type="Pfam" id="PF00577">
    <property type="entry name" value="Usher"/>
    <property type="match status" value="2"/>
</dbReference>
<dbReference type="Gene3D" id="2.60.40.3110">
    <property type="match status" value="1"/>
</dbReference>
<keyword evidence="1" id="KW-0732">Signal</keyword>
<evidence type="ECO:0000313" key="4">
    <source>
        <dbReference type="Proteomes" id="UP000076830"/>
    </source>
</evidence>
<dbReference type="InterPro" id="IPR042186">
    <property type="entry name" value="FimD_plug_dom"/>
</dbReference>
<evidence type="ECO:0000313" key="3">
    <source>
        <dbReference type="EMBL" id="ANB19756.1"/>
    </source>
</evidence>
<dbReference type="InterPro" id="IPR025949">
    <property type="entry name" value="PapC-like_C"/>
</dbReference>
<feature type="domain" description="PapC-like C-terminal" evidence="2">
    <location>
        <begin position="699"/>
        <end position="758"/>
    </location>
</feature>
<accession>A0A167HB17</accession>